<dbReference type="InterPro" id="IPR020807">
    <property type="entry name" value="PKS_DH"/>
</dbReference>
<dbReference type="GO" id="GO:0031177">
    <property type="term" value="F:phosphopantetheine binding"/>
    <property type="evidence" value="ECO:0007669"/>
    <property type="project" value="InterPro"/>
</dbReference>
<dbReference type="InterPro" id="IPR016036">
    <property type="entry name" value="Malonyl_transacylase_ACP-bd"/>
</dbReference>
<dbReference type="InterPro" id="IPR056501">
    <property type="entry name" value="NAD-bd_HRPKS_sdrA"/>
</dbReference>
<dbReference type="InterPro" id="IPR020806">
    <property type="entry name" value="PKS_PP-bd"/>
</dbReference>
<reference evidence="10 11" key="1">
    <citation type="submission" date="2015-04" db="EMBL/GenBank/DDBJ databases">
        <authorList>
            <person name="Syromyatnikov M.Y."/>
            <person name="Popov V.N."/>
        </authorList>
    </citation>
    <scope>NUCLEOTIDE SEQUENCE [LARGE SCALE GENOMIC DNA]</scope>
    <source>
        <strain evidence="10">WF-38-12</strain>
    </source>
</reference>
<dbReference type="SMART" id="SM00829">
    <property type="entry name" value="PKS_ER"/>
    <property type="match status" value="1"/>
</dbReference>
<feature type="domain" description="Carrier" evidence="7">
    <location>
        <begin position="2338"/>
        <end position="2414"/>
    </location>
</feature>
<organism evidence="10 11">
    <name type="scientific">Talaromyces islandicus</name>
    <name type="common">Penicillium islandicum</name>
    <dbReference type="NCBI Taxonomy" id="28573"/>
    <lineage>
        <taxon>Eukaryota</taxon>
        <taxon>Fungi</taxon>
        <taxon>Dikarya</taxon>
        <taxon>Ascomycota</taxon>
        <taxon>Pezizomycotina</taxon>
        <taxon>Eurotiomycetes</taxon>
        <taxon>Eurotiomycetidae</taxon>
        <taxon>Eurotiales</taxon>
        <taxon>Trichocomaceae</taxon>
        <taxon>Talaromyces</taxon>
        <taxon>Talaromyces sect. Islandici</taxon>
    </lineage>
</organism>
<dbReference type="GO" id="GO:0004312">
    <property type="term" value="F:fatty acid synthase activity"/>
    <property type="evidence" value="ECO:0007669"/>
    <property type="project" value="TreeGrafter"/>
</dbReference>
<dbReference type="PANTHER" id="PTHR43775">
    <property type="entry name" value="FATTY ACID SYNTHASE"/>
    <property type="match status" value="1"/>
</dbReference>
<feature type="region of interest" description="Disordered" evidence="6">
    <location>
        <begin position="1400"/>
        <end position="1446"/>
    </location>
</feature>
<dbReference type="SMART" id="SM00825">
    <property type="entry name" value="PKS_KS"/>
    <property type="match status" value="1"/>
</dbReference>
<dbReference type="InterPro" id="IPR014043">
    <property type="entry name" value="Acyl_transferase_dom"/>
</dbReference>
<dbReference type="InterPro" id="IPR013154">
    <property type="entry name" value="ADH-like_N"/>
</dbReference>
<dbReference type="OMA" id="KDVQHYT"/>
<dbReference type="EMBL" id="CVMT01000002">
    <property type="protein sequence ID" value="CRG85198.1"/>
    <property type="molecule type" value="Genomic_DNA"/>
</dbReference>
<dbReference type="SUPFAM" id="SSF52151">
    <property type="entry name" value="FabD/lysophospholipase-like"/>
    <property type="match status" value="1"/>
</dbReference>
<name>A0A0U1LPK8_TALIS</name>
<dbReference type="STRING" id="28573.A0A0U1LPK8"/>
<dbReference type="GO" id="GO:0030639">
    <property type="term" value="P:polyketide biosynthetic process"/>
    <property type="evidence" value="ECO:0007669"/>
    <property type="project" value="UniProtKB-ARBA"/>
</dbReference>
<feature type="compositionally biased region" description="Polar residues" evidence="6">
    <location>
        <begin position="1410"/>
        <end position="1425"/>
    </location>
</feature>
<dbReference type="SMART" id="SM00822">
    <property type="entry name" value="PKS_KR"/>
    <property type="match status" value="1"/>
</dbReference>
<dbReference type="Pfam" id="PF00550">
    <property type="entry name" value="PP-binding"/>
    <property type="match status" value="1"/>
</dbReference>
<feature type="region of interest" description="N-terminal hotdog fold" evidence="5">
    <location>
        <begin position="925"/>
        <end position="1061"/>
    </location>
</feature>
<dbReference type="InterPro" id="IPR013968">
    <property type="entry name" value="PKS_KR"/>
</dbReference>
<dbReference type="GO" id="GO:1901336">
    <property type="term" value="P:lactone biosynthetic process"/>
    <property type="evidence" value="ECO:0007669"/>
    <property type="project" value="UniProtKB-ARBA"/>
</dbReference>
<dbReference type="SUPFAM" id="SSF53901">
    <property type="entry name" value="Thiolase-like"/>
    <property type="match status" value="1"/>
</dbReference>
<dbReference type="SUPFAM" id="SSF47336">
    <property type="entry name" value="ACP-like"/>
    <property type="match status" value="1"/>
</dbReference>
<dbReference type="InterPro" id="IPR011032">
    <property type="entry name" value="GroES-like_sf"/>
</dbReference>
<evidence type="ECO:0000256" key="3">
    <source>
        <dbReference type="ARBA" id="ARBA00022679"/>
    </source>
</evidence>
<dbReference type="Proteomes" id="UP000054383">
    <property type="component" value="Unassembled WGS sequence"/>
</dbReference>
<dbReference type="Gene3D" id="3.40.50.720">
    <property type="entry name" value="NAD(P)-binding Rossmann-like Domain"/>
    <property type="match status" value="3"/>
</dbReference>
<dbReference type="InterPro" id="IPR006162">
    <property type="entry name" value="Ppantetheine_attach_site"/>
</dbReference>
<dbReference type="InterPro" id="IPR014030">
    <property type="entry name" value="Ketoacyl_synth_N"/>
</dbReference>
<dbReference type="Pfam" id="PF00698">
    <property type="entry name" value="Acyl_transf_1"/>
    <property type="match status" value="1"/>
</dbReference>
<dbReference type="GO" id="GO:0016491">
    <property type="term" value="F:oxidoreductase activity"/>
    <property type="evidence" value="ECO:0007669"/>
    <property type="project" value="InterPro"/>
</dbReference>
<dbReference type="InterPro" id="IPR032821">
    <property type="entry name" value="PKS_assoc"/>
</dbReference>
<evidence type="ECO:0000259" key="9">
    <source>
        <dbReference type="PROSITE" id="PS52019"/>
    </source>
</evidence>
<evidence type="ECO:0000256" key="2">
    <source>
        <dbReference type="ARBA" id="ARBA00022553"/>
    </source>
</evidence>
<dbReference type="InterPro" id="IPR020841">
    <property type="entry name" value="PKS_Beta-ketoAc_synthase_dom"/>
</dbReference>
<dbReference type="InterPro" id="IPR016035">
    <property type="entry name" value="Acyl_Trfase/lysoPLipase"/>
</dbReference>
<dbReference type="InterPro" id="IPR016039">
    <property type="entry name" value="Thiolase-like"/>
</dbReference>
<keyword evidence="3" id="KW-0808">Transferase</keyword>
<evidence type="ECO:0000256" key="6">
    <source>
        <dbReference type="SAM" id="MobiDB-lite"/>
    </source>
</evidence>
<dbReference type="SUPFAM" id="SSF55048">
    <property type="entry name" value="Probable ACP-binding domain of malonyl-CoA ACP transacylase"/>
    <property type="match status" value="1"/>
</dbReference>
<dbReference type="GO" id="GO:0006633">
    <property type="term" value="P:fatty acid biosynthetic process"/>
    <property type="evidence" value="ECO:0007669"/>
    <property type="project" value="TreeGrafter"/>
</dbReference>
<keyword evidence="2" id="KW-0597">Phosphoprotein</keyword>
<gene>
    <name evidence="10" type="ORF">PISL3812_02313</name>
</gene>
<dbReference type="InterPro" id="IPR057326">
    <property type="entry name" value="KR_dom"/>
</dbReference>
<dbReference type="PANTHER" id="PTHR43775:SF18">
    <property type="entry name" value="ENZYME, PUTATIVE (JCVI)-RELATED"/>
    <property type="match status" value="1"/>
</dbReference>
<dbReference type="Pfam" id="PF14765">
    <property type="entry name" value="PS-DH"/>
    <property type="match status" value="1"/>
</dbReference>
<dbReference type="PROSITE" id="PS50075">
    <property type="entry name" value="CARRIER"/>
    <property type="match status" value="1"/>
</dbReference>
<dbReference type="SUPFAM" id="SSF50129">
    <property type="entry name" value="GroES-like"/>
    <property type="match status" value="1"/>
</dbReference>
<keyword evidence="11" id="KW-1185">Reference proteome</keyword>
<feature type="domain" description="PKS/mFAS DH" evidence="9">
    <location>
        <begin position="925"/>
        <end position="1230"/>
    </location>
</feature>
<dbReference type="PROSITE" id="PS52004">
    <property type="entry name" value="KS3_2"/>
    <property type="match status" value="1"/>
</dbReference>
<evidence type="ECO:0000259" key="7">
    <source>
        <dbReference type="PROSITE" id="PS50075"/>
    </source>
</evidence>
<dbReference type="InterPro" id="IPR009081">
    <property type="entry name" value="PP-bd_ACP"/>
</dbReference>
<dbReference type="InterPro" id="IPR020843">
    <property type="entry name" value="ER"/>
</dbReference>
<dbReference type="InterPro" id="IPR049551">
    <property type="entry name" value="PKS_DH_C"/>
</dbReference>
<evidence type="ECO:0000313" key="11">
    <source>
        <dbReference type="Proteomes" id="UP000054383"/>
    </source>
</evidence>
<dbReference type="Pfam" id="PF00109">
    <property type="entry name" value="ketoacyl-synt"/>
    <property type="match status" value="1"/>
</dbReference>
<protein>
    <submittedName>
        <fullName evidence="10">Nonribosomal peptide synthetase 14</fullName>
    </submittedName>
</protein>
<dbReference type="SMART" id="SM00827">
    <property type="entry name" value="PKS_AT"/>
    <property type="match status" value="1"/>
</dbReference>
<dbReference type="Gene3D" id="3.40.47.10">
    <property type="match status" value="1"/>
</dbReference>
<dbReference type="Pfam" id="PF08659">
    <property type="entry name" value="KR"/>
    <property type="match status" value="1"/>
</dbReference>
<keyword evidence="1" id="KW-0596">Phosphopantetheine</keyword>
<dbReference type="Gene3D" id="1.10.1200.10">
    <property type="entry name" value="ACP-like"/>
    <property type="match status" value="1"/>
</dbReference>
<dbReference type="SMART" id="SM00826">
    <property type="entry name" value="PKS_DH"/>
    <property type="match status" value="1"/>
</dbReference>
<dbReference type="InterPro" id="IPR049900">
    <property type="entry name" value="PKS_mFAS_DH"/>
</dbReference>
<proteinExistence type="predicted"/>
<dbReference type="InterPro" id="IPR049552">
    <property type="entry name" value="PKS_DH_N"/>
</dbReference>
<keyword evidence="4" id="KW-0511">Multifunctional enzyme</keyword>
<dbReference type="Pfam" id="PF16197">
    <property type="entry name" value="KAsynt_C_assoc"/>
    <property type="match status" value="1"/>
</dbReference>
<dbReference type="CDD" id="cd05195">
    <property type="entry name" value="enoyl_red"/>
    <property type="match status" value="1"/>
</dbReference>
<dbReference type="Gene3D" id="3.90.180.10">
    <property type="entry name" value="Medium-chain alcohol dehydrogenases, catalytic domain"/>
    <property type="match status" value="1"/>
</dbReference>
<evidence type="ECO:0000313" key="10">
    <source>
        <dbReference type="EMBL" id="CRG85198.1"/>
    </source>
</evidence>
<dbReference type="OrthoDB" id="329835at2759"/>
<dbReference type="Pfam" id="PF23114">
    <property type="entry name" value="NAD-bd_HRPKS_sdrA"/>
    <property type="match status" value="1"/>
</dbReference>
<evidence type="ECO:0000256" key="4">
    <source>
        <dbReference type="ARBA" id="ARBA00023268"/>
    </source>
</evidence>
<dbReference type="Gene3D" id="3.10.129.110">
    <property type="entry name" value="Polyketide synthase dehydratase"/>
    <property type="match status" value="1"/>
</dbReference>
<dbReference type="InterPro" id="IPR036736">
    <property type="entry name" value="ACP-like_sf"/>
</dbReference>
<sequence>MAKSDNYQPDPIAIIGFACRLPGGNYSPQRLWDFLERGEIAWNGVPPNRFNLEGHYDGSLKPKTMRQPGGMFLKDIDLADFDAGFFEVGSAEATSMDPNQRQMLEVVFEGLENSGIPMEKINNCPVGCYVGSYAADYADMANRDPEDRPLGNSLGIARTILANRLSHFLNVNGPSITVDTACSGSLVGLDLACQSLRSRAIDMGIVATSNLYMSPEHLIDAGSVGGAHSATALCHTFDAAADGYVKAEAVSAVIVKRLTDAIRDKDPIRAVVLGTASNHNGRTAGIASPNAESQALAIRAAYASAGITDFNQTTFLECHGTGTQAGDANEVRGAAAVFSATRTADKPLIIGSIKSNVGHAEPAAGLSGLMKAVMSIEKGAIPGNPTFITPSPKIDFAGSKVKASRTLIPWPEDAPRRASINSFGIGGSNAHAIIEQANPKDRANHVSSYINVQNELALEEDETPKPFTVVLSANDAVSLRSNIKALCTHLINPRVKVNLPDLAYTLSERRTLLFHRAFVTTRTTDLNEDDFVVAKKNPQATKIGFIFTGQGAQWPRMGKDLVEFFPWTRSILEELDQVLQAQPGPPEWSLVTELTEPRTATHMRQPEMSQPLVTALQLCIVEVLKSWNITPSCVVGHSSGECVAAYVAGWVDRAGALKAAFYRGRAALNCRNETDGDVGMLAIGLGAEAALPFLSKYDGSASIACFNSPNSLTISGKNSALEALADEIKAAGHFARPLQVDMAYHSKFMDVPGEEYHKLLESDDKFVPLGGPPSGVNMFSSVTGLKKETPTDSLYWKTNMVSPVRFDDALKEMITKDMPSLLIEIGPSGALGGPVSQVLKSLPNGGDISYCASWARGANAGKALFDVAGRLFVTGAPIDISVVNKYDDKVLTIIDLPNYSWNHTIKYWHESTASKDWRFRKYVAHDLLGSKILGTPWHSPIWRNRLNIANVPWILDHKMGGDAIMPAAGFLTLALEALYQKHCALNPNNAPASPNELCYRFRNVRFSRALVLEKDKDTLLVLTLVKVPGNKDWHEFRISTSEADVVAEHCFGLIRIQDPVDEVLQDIAPLKSPQGAGLWYKVERDIGMEFGPAFQKLISIEATSGVRACRTLVSLSPPDSPFSPQSYYPIHPAALDGCFQTPIPANMAGERVNVRDAMIPAIVDDVIINKVPVGLKEGLSYATSVYSGRGRPDQDKSWVANTSVYDHETGALAMRITGLNYVKLDVPPRPDPHTFDLLSWQPDVTLLTQDQMMYLPLEKSSRRLDRVIDLIAFKNPALNVLEISLEKSDTSCLWFGDGNLSARGRYHKYDFASTDGKALVDVQTKYETKDNTSFVFISTEKEGLGLSTNVRYDLVIIKTSKKTQSEWADLIQSLKPFFSEYTSTLLVQLEDEGLTAAGQNPAKYVETTGDIDQTSPSESTGRSSPISRGSVQDGSSSSIDSLTRDNEEAENFFKRGGLGPVGQRLAKAVDSSSVIEIPASDSDSPIAYLFTNINAGGTSKHPQRNLTIAHLSENARVALGPSLQATLEASGWDITQQTYPFSKPQDKSVVLILDELSAPLLRWSSGNQWDAVKTLITSGSPVLWITKGAQGVATNPDNALVHGLFRVARHEDNSLNITTLDVQSSTSRATEWAIDQVLRLIGQDKPAESQYMERDGILHIQRLIPDADVNDFKRAEVEGYEPVVKSFHSNEAQVQLRAERLGTLQSLTWCETNVEEISELEQNNIEVEVMAVGVNFKDVAITMGIVPDNEYNIGFECSGVVTRLGVGVTKFKIGDRVCMLKQGTYANRVRVHVDRCHAIPASMSYEEAATIPSVYLCSLYALYHLANLQEGQSVLIHSATGGVGIACIELAQHKKADIYVTVGTEEKRQFLERNYGIQRSHMFSSRNTNFAAEILRETGGRGVDAIVNSLVGELLDASWRIIADGGTMVEIGKRDIVDRNSLAMEPFDRNCSFRAVDFSYTKNINEPLVARLFDELFLLIDSGFIKPIRPITTFGFDAVQAALAHIRAGRHMGKIVICNKDYEDIKIAIRPAVPKLQLLSDVSYLVVGGLKGACGTLVIHMAQHGARHIVVSNRSGISDDVSSKVVRDCLTYGCKITEAKCDVGDIESVRQIFRSTTPSIAGVVQGAMVLKDKPYETMTVDDFHTSIHAKVQGSWNLHHASLELLKRPLKFFTMLSSISGVVGRKGQANYAAANTFLDAFASYRQSQGLCANAVDLGMIVDVGYIAEDENGLEDRFDKSQWIPVNESMLRRILTYSIMQQDATTPLNRDSSTQLITGIAYPLPQDSSDIVQDSRFSYLYAGPGDSKQSGLDSIDSSDKGDQALRALQVMIRSGADSAALVKACVEVLSAQFSKILRLGDGVEPGKPLMAYGIDSLGGVELRNWIRQKIGVELSTLDIVNGGSLIALSEKVLSKLPNSGNAGN</sequence>
<dbReference type="FunFam" id="3.40.50.720:FF:000209">
    <property type="entry name" value="Polyketide synthase Pks12"/>
    <property type="match status" value="1"/>
</dbReference>
<evidence type="ECO:0000256" key="5">
    <source>
        <dbReference type="PROSITE-ProRule" id="PRU01363"/>
    </source>
</evidence>
<dbReference type="InterPro" id="IPR001227">
    <property type="entry name" value="Ac_transferase_dom_sf"/>
</dbReference>
<dbReference type="Pfam" id="PF02801">
    <property type="entry name" value="Ketoacyl-synt_C"/>
    <property type="match status" value="1"/>
</dbReference>
<dbReference type="InterPro" id="IPR014031">
    <property type="entry name" value="Ketoacyl_synth_C"/>
</dbReference>
<dbReference type="Pfam" id="PF08240">
    <property type="entry name" value="ADH_N"/>
    <property type="match status" value="1"/>
</dbReference>
<accession>A0A0U1LPK8</accession>
<evidence type="ECO:0000259" key="8">
    <source>
        <dbReference type="PROSITE" id="PS52004"/>
    </source>
</evidence>
<evidence type="ECO:0000256" key="1">
    <source>
        <dbReference type="ARBA" id="ARBA00022450"/>
    </source>
</evidence>
<dbReference type="SMART" id="SM00823">
    <property type="entry name" value="PKS_PP"/>
    <property type="match status" value="1"/>
</dbReference>
<feature type="domain" description="Ketosynthase family 3 (KS3)" evidence="8">
    <location>
        <begin position="9"/>
        <end position="436"/>
    </location>
</feature>
<dbReference type="InterPro" id="IPR036291">
    <property type="entry name" value="NAD(P)-bd_dom_sf"/>
</dbReference>
<feature type="active site" description="Proton donor; for dehydratase activity" evidence="5">
    <location>
        <position position="1136"/>
    </location>
</feature>
<feature type="compositionally biased region" description="Low complexity" evidence="6">
    <location>
        <begin position="1426"/>
        <end position="1441"/>
    </location>
</feature>
<feature type="region of interest" description="C-terminal hotdog fold" evidence="5">
    <location>
        <begin position="1071"/>
        <end position="1230"/>
    </location>
</feature>
<dbReference type="PROSITE" id="PS52019">
    <property type="entry name" value="PKS_MFAS_DH"/>
    <property type="match status" value="1"/>
</dbReference>
<dbReference type="InterPro" id="IPR042104">
    <property type="entry name" value="PKS_dehydratase_sf"/>
</dbReference>
<dbReference type="InterPro" id="IPR050091">
    <property type="entry name" value="PKS_NRPS_Biosynth_Enz"/>
</dbReference>
<dbReference type="Gene3D" id="3.40.366.10">
    <property type="entry name" value="Malonyl-Coenzyme A Acyl Carrier Protein, domain 2"/>
    <property type="match status" value="1"/>
</dbReference>
<dbReference type="SUPFAM" id="SSF51735">
    <property type="entry name" value="NAD(P)-binding Rossmann-fold domains"/>
    <property type="match status" value="2"/>
</dbReference>
<dbReference type="PROSITE" id="PS00012">
    <property type="entry name" value="PHOSPHOPANTETHEINE"/>
    <property type="match status" value="1"/>
</dbReference>
<dbReference type="Pfam" id="PF13602">
    <property type="entry name" value="ADH_zinc_N_2"/>
    <property type="match status" value="1"/>
</dbReference>
<dbReference type="CDD" id="cd00833">
    <property type="entry name" value="PKS"/>
    <property type="match status" value="1"/>
</dbReference>
<feature type="active site" description="Proton acceptor; for dehydratase activity" evidence="5">
    <location>
        <position position="957"/>
    </location>
</feature>
<dbReference type="Pfam" id="PF21089">
    <property type="entry name" value="PKS_DH_N"/>
    <property type="match status" value="1"/>
</dbReference>